<dbReference type="EMBL" id="MJGC01000115">
    <property type="protein sequence ID" value="OEJ72718.1"/>
    <property type="molecule type" value="Genomic_DNA"/>
</dbReference>
<dbReference type="OrthoDB" id="446006at2"/>
<name>A0A1E5QDI0_9CYAN</name>
<organism evidence="2">
    <name type="scientific">Desertifilum tharense IPPAS B-1220</name>
    <dbReference type="NCBI Taxonomy" id="1781255"/>
    <lineage>
        <taxon>Bacteria</taxon>
        <taxon>Bacillati</taxon>
        <taxon>Cyanobacteriota</taxon>
        <taxon>Cyanophyceae</taxon>
        <taxon>Desertifilales</taxon>
        <taxon>Desertifilaceae</taxon>
        <taxon>Desertifilum</taxon>
    </lineage>
</organism>
<dbReference type="PRINTS" id="PR00364">
    <property type="entry name" value="DISEASERSIST"/>
</dbReference>
<reference evidence="2" key="1">
    <citation type="submission" date="2016-09" db="EMBL/GenBank/DDBJ databases">
        <title>Draft genome of thermotolerant cyanobacterium Desertifilum sp. strain IPPAS B-1220.</title>
        <authorList>
            <person name="Sinetova M.A."/>
            <person name="Bolakhan K."/>
            <person name="Zayadan B.K."/>
            <person name="Mironov K.S."/>
            <person name="Ustinova V."/>
            <person name="Kupriyanova E.V."/>
            <person name="Sidorov R.A."/>
            <person name="Skrypnik A.N."/>
            <person name="Gogoleva N.E."/>
            <person name="Gogolev Y.V."/>
            <person name="Los D.A."/>
        </authorList>
    </citation>
    <scope>NUCLEOTIDE SEQUENCE [LARGE SCALE GENOMIC DNA]</scope>
    <source>
        <strain evidence="2">IPPAS B-1220</strain>
    </source>
</reference>
<accession>A0A1E5QDI0</accession>
<sequence>MPSEYSYGLDSQVKVQQLLEVLLDSVDGTDVKLDARWDEQATALLGVETTLETLRVLVYGKQPVSKTVKTNQRKQIGECLTHYLGKFLGILQDRRVKKQGSSRWIFSLQLWSRDKDENLRQFRELWCKRQPENSPTSNPAIFETLNQSTKTVVLERLPEVPVWVGREELVEALKAKILAPETSPKVVALIGQGGIGKTSLAVKLLEALGVKLQPPGLAEGCVYDSALYFKVSQGSSFDDVAAFLLEALGVETAELLKTAEAKIAQILAGLTENRCLLVLDNLEDILYPASHPEAGKAVSSEWGELLHSCVYSRHCSTIIITSREFPNDLTDRRSRNPKPNPKLVEVCTVGGVSDADGVKILRQYGLRDCEADLKWIAERVKGNAFILTQLAAIGAESPGYLRKHPELVTEEAEPIIRAQLERQSEAARELLKWMCVLRVGIDVQGLTFLRLYEPESKDERFEEAIQLGRPVEFTKSEIRETEEIIKRLVNSSLLQRRYDKKQCDYFYDLHRLILEFMQREHETKISRILENAYRFYSTLKNSNKPQSIEDLSPLIELQYFAFQLQNYD</sequence>
<dbReference type="SMART" id="SM00382">
    <property type="entry name" value="AAA"/>
    <property type="match status" value="1"/>
</dbReference>
<dbReference type="InterPro" id="IPR002182">
    <property type="entry name" value="NB-ARC"/>
</dbReference>
<dbReference type="InterPro" id="IPR027417">
    <property type="entry name" value="P-loop_NTPase"/>
</dbReference>
<dbReference type="InterPro" id="IPR003593">
    <property type="entry name" value="AAA+_ATPase"/>
</dbReference>
<gene>
    <name evidence="2" type="ORF">BH720_23560</name>
</gene>
<feature type="non-terminal residue" evidence="2">
    <location>
        <position position="568"/>
    </location>
</feature>
<dbReference type="InterPro" id="IPR007111">
    <property type="entry name" value="NACHT_NTPase"/>
</dbReference>
<dbReference type="InterPro" id="IPR036388">
    <property type="entry name" value="WH-like_DNA-bd_sf"/>
</dbReference>
<evidence type="ECO:0000313" key="2">
    <source>
        <dbReference type="EMBL" id="OEJ72718.1"/>
    </source>
</evidence>
<dbReference type="Pfam" id="PF00931">
    <property type="entry name" value="NB-ARC"/>
    <property type="match status" value="1"/>
</dbReference>
<dbReference type="PANTHER" id="PTHR47691">
    <property type="entry name" value="REGULATOR-RELATED"/>
    <property type="match status" value="1"/>
</dbReference>
<dbReference type="InterPro" id="IPR045434">
    <property type="entry name" value="EAD4"/>
</dbReference>
<dbReference type="GO" id="GO:0043531">
    <property type="term" value="F:ADP binding"/>
    <property type="evidence" value="ECO:0007669"/>
    <property type="project" value="InterPro"/>
</dbReference>
<protein>
    <recommendedName>
        <fullName evidence="1">NACHT domain-containing protein</fullName>
    </recommendedName>
</protein>
<dbReference type="PROSITE" id="PS50837">
    <property type="entry name" value="NACHT"/>
    <property type="match status" value="1"/>
</dbReference>
<evidence type="ECO:0000259" key="1">
    <source>
        <dbReference type="PROSITE" id="PS50837"/>
    </source>
</evidence>
<dbReference type="Pfam" id="PF19959">
    <property type="entry name" value="EAD4"/>
    <property type="match status" value="1"/>
</dbReference>
<dbReference type="STRING" id="1781255.BH720_23560"/>
<feature type="domain" description="NACHT" evidence="1">
    <location>
        <begin position="185"/>
        <end position="285"/>
    </location>
</feature>
<comment type="caution">
    <text evidence="2">The sequence shown here is derived from an EMBL/GenBank/DDBJ whole genome shotgun (WGS) entry which is preliminary data.</text>
</comment>
<dbReference type="AlphaFoldDB" id="A0A1E5QDI0"/>
<proteinExistence type="predicted"/>
<dbReference type="PANTHER" id="PTHR47691:SF3">
    <property type="entry name" value="HTH-TYPE TRANSCRIPTIONAL REGULATOR RV0890C-RELATED"/>
    <property type="match status" value="1"/>
</dbReference>
<dbReference type="Gene3D" id="3.40.50.300">
    <property type="entry name" value="P-loop containing nucleotide triphosphate hydrolases"/>
    <property type="match status" value="1"/>
</dbReference>
<dbReference type="Gene3D" id="1.10.10.10">
    <property type="entry name" value="Winged helix-like DNA-binding domain superfamily/Winged helix DNA-binding domain"/>
    <property type="match status" value="1"/>
</dbReference>
<dbReference type="SUPFAM" id="SSF52540">
    <property type="entry name" value="P-loop containing nucleoside triphosphate hydrolases"/>
    <property type="match status" value="1"/>
</dbReference>